<gene>
    <name evidence="4" type="primary">Bma-bub-3</name>
    <name evidence="5" type="ORF">BM_BM13801</name>
    <name evidence="4" type="ORF">BM_Bm13801</name>
</gene>
<dbReference type="Gene3D" id="2.130.10.10">
    <property type="entry name" value="YVTN repeat-like/Quinoprotein amine dehydrogenase"/>
    <property type="match status" value="1"/>
</dbReference>
<dbReference type="GO" id="GO:1990298">
    <property type="term" value="C:bub1-bub3 complex"/>
    <property type="evidence" value="ECO:0007669"/>
    <property type="project" value="EnsemblMetazoa"/>
</dbReference>
<dbReference type="GO" id="GO:0005654">
    <property type="term" value="C:nucleoplasm"/>
    <property type="evidence" value="ECO:0007669"/>
    <property type="project" value="EnsemblMetazoa"/>
</dbReference>
<keyword evidence="6" id="KW-1185">Reference proteome</keyword>
<dbReference type="SUPFAM" id="SSF50978">
    <property type="entry name" value="WD40 repeat-like"/>
    <property type="match status" value="1"/>
</dbReference>
<dbReference type="InterPro" id="IPR015943">
    <property type="entry name" value="WD40/YVTN_repeat-like_dom_sf"/>
</dbReference>
<reference evidence="5" key="3">
    <citation type="submission" date="2019-04" db="EMBL/GenBank/DDBJ databases">
        <authorList>
            <person name="Howe K."/>
            <person name="Paulini M."/>
            <person name="Williams G."/>
        </authorList>
    </citation>
    <scope>NUCLEOTIDE SEQUENCE [LARGE SCALE GENOMIC DNA]</scope>
    <source>
        <strain evidence="5">FR3</strain>
    </source>
</reference>
<dbReference type="InterPro" id="IPR036322">
    <property type="entry name" value="WD40_repeat_dom_sf"/>
</dbReference>
<keyword evidence="2" id="KW-0677">Repeat</keyword>
<dbReference type="GO" id="GO:0009792">
    <property type="term" value="P:embryo development ending in birth or egg hatching"/>
    <property type="evidence" value="ECO:0007669"/>
    <property type="project" value="EnsemblMetazoa"/>
</dbReference>
<dbReference type="Proteomes" id="UP000006672">
    <property type="component" value="Unassembled WGS sequence"/>
</dbReference>
<dbReference type="PROSITE" id="PS50294">
    <property type="entry name" value="WD_REPEATS_REGION"/>
    <property type="match status" value="1"/>
</dbReference>
<evidence type="ECO:0000313" key="4">
    <source>
        <dbReference type="EMBL" id="CDP93731.1"/>
    </source>
</evidence>
<feature type="repeat" description="WD" evidence="3">
    <location>
        <begin position="247"/>
        <end position="272"/>
    </location>
</feature>
<dbReference type="GO" id="GO:0007094">
    <property type="term" value="P:mitotic spindle assembly checkpoint signaling"/>
    <property type="evidence" value="ECO:0007669"/>
    <property type="project" value="EnsemblMetazoa"/>
</dbReference>
<accession>A0A1P6BLI1</accession>
<evidence type="ECO:0000313" key="6">
    <source>
        <dbReference type="Proteomes" id="UP000006672"/>
    </source>
</evidence>
<sequence>MFHFAGGSTEGTIPHPSNTQISKVQFSPDDNGQLLAVSSWEGTVRIYHFPAGPVTALEKRIYTHAKPVLACTFFSKNDIASGGLDNLIKTYNMESGVECVLGHHEAPVRCLEYCKEHNLVASGGWDSAVMLWDPRSKSSAGFGNNGDKVYAMDVHGNRILVGTKDRKIIVWDVRNLGEPEQIRDSPLKFQTRAVKCFPNGEAFVVASIEGRVAVEYFDMSAEVQKNKYAFKCHREKDESGTEMIYPVNCIDFHPIHNTFVTGGSDALVNIWDPFNRKRICQLHKFVYLFSIMSVSFNATGTQLAIAASYMNELKERPNPEPESTVVVRKITDVEARPK</sequence>
<dbReference type="InterPro" id="IPR001680">
    <property type="entry name" value="WD40_rpt"/>
</dbReference>
<protein>
    <submittedName>
        <fullName evidence="4 7">BMA-BUB-3, isoform d</fullName>
    </submittedName>
    <submittedName>
        <fullName evidence="5">Mitotic checkpoint protein BUB3, putative</fullName>
    </submittedName>
</protein>
<accession>A0A4E9FY38</accession>
<evidence type="ECO:0000256" key="1">
    <source>
        <dbReference type="ARBA" id="ARBA00022574"/>
    </source>
</evidence>
<dbReference type="EMBL" id="LN856902">
    <property type="protein sequence ID" value="CDP93731.1"/>
    <property type="molecule type" value="Genomic_DNA"/>
</dbReference>
<dbReference type="GeneID" id="6098928"/>
<feature type="repeat" description="WD" evidence="3">
    <location>
        <begin position="101"/>
        <end position="133"/>
    </location>
</feature>
<dbReference type="PROSITE" id="PS50082">
    <property type="entry name" value="WD_REPEATS_2"/>
    <property type="match status" value="2"/>
</dbReference>
<dbReference type="EMBL" id="CAAKNF010000195">
    <property type="protein sequence ID" value="VIO99453.1"/>
    <property type="molecule type" value="Genomic_DNA"/>
</dbReference>
<dbReference type="GO" id="GO:1990299">
    <property type="term" value="P:Bub1-Bub3 complex localization to kinetochore"/>
    <property type="evidence" value="ECO:0007669"/>
    <property type="project" value="EnsemblMetazoa"/>
</dbReference>
<evidence type="ECO:0000256" key="2">
    <source>
        <dbReference type="ARBA" id="ARBA00022737"/>
    </source>
</evidence>
<reference evidence="4" key="2">
    <citation type="submission" date="2012-12" db="EMBL/GenBank/DDBJ databases">
        <authorList>
            <consortium name="WormBase Consortium"/>
            <person name="Ghedin E."/>
            <person name="Paulini M."/>
        </authorList>
    </citation>
    <scope>NUCLEOTIDE SEQUENCE</scope>
    <source>
        <strain evidence="4">FR3</strain>
    </source>
</reference>
<dbReference type="WBParaSite" id="Bm13801c.1">
    <property type="protein sequence ID" value="Bm13801c.1"/>
    <property type="gene ID" value="WBGene00234062"/>
</dbReference>
<evidence type="ECO:0000256" key="3">
    <source>
        <dbReference type="PROSITE-ProRule" id="PRU00221"/>
    </source>
</evidence>
<evidence type="ECO:0000313" key="7">
    <source>
        <dbReference type="WBParaSite" id="Bm13801c.1"/>
    </source>
</evidence>
<reference evidence="4 6" key="1">
    <citation type="journal article" date="2007" name="Science">
        <title>Draft genome of the filarial nematode parasite Brugia malayi.</title>
        <authorList>
            <person name="Ghedin E."/>
            <person name="Wang S."/>
            <person name="Spiro D."/>
            <person name="Caler E."/>
            <person name="Zhao Q."/>
            <person name="Crabtree J."/>
            <person name="Allen J.E."/>
            <person name="Delcher A.L."/>
            <person name="Guiliano D.B."/>
            <person name="Miranda-Saavedra D."/>
            <person name="Angiuoli S.V."/>
            <person name="Creasy T."/>
            <person name="Amedeo P."/>
            <person name="Haas B."/>
            <person name="El-Sayed N.M."/>
            <person name="Wortman J.R."/>
            <person name="Feldblyum T."/>
            <person name="Tallon L."/>
            <person name="Schatz M."/>
            <person name="Shumway M."/>
            <person name="Koo H."/>
            <person name="Salzberg S.L."/>
            <person name="Schobel S."/>
            <person name="Pertea M."/>
            <person name="Pop M."/>
            <person name="White O."/>
            <person name="Barton G.J."/>
            <person name="Carlow C.K."/>
            <person name="Crawford M.J."/>
            <person name="Daub J."/>
            <person name="Dimmic M.W."/>
            <person name="Estes C.F."/>
            <person name="Foster J.M."/>
            <person name="Ganatra M."/>
            <person name="Gregory W.F."/>
            <person name="Johnson N.M."/>
            <person name="Jin J."/>
            <person name="Komuniecki R."/>
            <person name="Korf I."/>
            <person name="Kumar S."/>
            <person name="Laney S."/>
            <person name="Li B.W."/>
            <person name="Li W."/>
            <person name="Lindblom T.H."/>
            <person name="Lustigman S."/>
            <person name="Ma D."/>
            <person name="Maina C.V."/>
            <person name="Martin D.M."/>
            <person name="McCarter J.P."/>
            <person name="McReynolds L."/>
            <person name="Mitreva M."/>
            <person name="Nutman T.B."/>
            <person name="Parkinson J."/>
            <person name="Peregrin-Alvarez J.M."/>
            <person name="Poole C."/>
            <person name="Ren Q."/>
            <person name="Saunders L."/>
            <person name="Sluder A.E."/>
            <person name="Smith K."/>
            <person name="Stanke M."/>
            <person name="Unnasch T.R."/>
            <person name="Ware J."/>
            <person name="Wei A.D."/>
            <person name="Weil G."/>
            <person name="Williams D.J."/>
            <person name="Zhang Y."/>
            <person name="Williams S.A."/>
            <person name="Fraser-Liggett C."/>
            <person name="Slatko B."/>
            <person name="Blaxter M.L."/>
            <person name="Scott A.L."/>
        </authorList>
    </citation>
    <scope>NUCLEOTIDE SEQUENCE</scope>
    <source>
        <strain evidence="4 6">FR3</strain>
    </source>
</reference>
<keyword evidence="1 3" id="KW-0853">WD repeat</keyword>
<dbReference type="GO" id="GO:0033316">
    <property type="term" value="P:meiotic spindle assembly checkpoint signaling"/>
    <property type="evidence" value="ECO:0007669"/>
    <property type="project" value="EnsemblMetazoa"/>
</dbReference>
<dbReference type="OrthoDB" id="10262475at2759"/>
<dbReference type="PANTHER" id="PTHR10971">
    <property type="entry name" value="MRNA EXPORT FACTOR AND BUB3"/>
    <property type="match status" value="1"/>
</dbReference>
<reference evidence="7" key="4">
    <citation type="submission" date="2022-04" db="UniProtKB">
        <authorList>
            <consortium name="WormBaseParasite"/>
        </authorList>
    </citation>
    <scope>IDENTIFICATION</scope>
</reference>
<evidence type="ECO:0000313" key="5">
    <source>
        <dbReference type="EMBL" id="VIO99453.1"/>
    </source>
</evidence>
<dbReference type="RefSeq" id="XP_042938454.1">
    <property type="nucleotide sequence ID" value="XM_043082520.1"/>
</dbReference>
<dbReference type="AlphaFoldDB" id="A0A1P6BLI1"/>
<organism evidence="4">
    <name type="scientific">Brugia malayi</name>
    <name type="common">Filarial nematode worm</name>
    <dbReference type="NCBI Taxonomy" id="6279"/>
    <lineage>
        <taxon>Eukaryota</taxon>
        <taxon>Metazoa</taxon>
        <taxon>Ecdysozoa</taxon>
        <taxon>Nematoda</taxon>
        <taxon>Chromadorea</taxon>
        <taxon>Rhabditida</taxon>
        <taxon>Spirurina</taxon>
        <taxon>Spiruromorpha</taxon>
        <taxon>Filarioidea</taxon>
        <taxon>Onchocercidae</taxon>
        <taxon>Brugia</taxon>
    </lineage>
</organism>
<proteinExistence type="predicted"/>
<name>A0A1P6BLI1_BRUMA</name>
<dbReference type="SMART" id="SM00320">
    <property type="entry name" value="WD40"/>
    <property type="match status" value="5"/>
</dbReference>
<dbReference type="CTD" id="6098928"/>
<dbReference type="OMA" id="WDSTLHI"/>
<dbReference type="Pfam" id="PF00400">
    <property type="entry name" value="WD40"/>
    <property type="match status" value="4"/>
</dbReference>